<dbReference type="Proteomes" id="UP000503447">
    <property type="component" value="Chromosome"/>
</dbReference>
<keyword evidence="2" id="KW-1185">Reference proteome</keyword>
<evidence type="ECO:0000313" key="2">
    <source>
        <dbReference type="Proteomes" id="UP000503447"/>
    </source>
</evidence>
<dbReference type="AlphaFoldDB" id="A0A6M5YJT7"/>
<protein>
    <submittedName>
        <fullName evidence="1">Uncharacterized protein</fullName>
    </submittedName>
</protein>
<gene>
    <name evidence="1" type="ORF">FTUN_1745</name>
</gene>
<sequence>MRSLLRPEDDGKVVAIDVVTGEYEIHGDDYTVVSRLRARHPHAAIWLERVGQPTAYQMRHGR</sequence>
<reference evidence="2" key="1">
    <citation type="submission" date="2020-05" db="EMBL/GenBank/DDBJ databases">
        <title>Frigoriglobus tundricola gen. nov., sp. nov., a psychrotolerant cellulolytic planctomycete of the family Gemmataceae with two divergent copies of 16S rRNA gene.</title>
        <authorList>
            <person name="Kulichevskaya I.S."/>
            <person name="Ivanova A.A."/>
            <person name="Naumoff D.G."/>
            <person name="Beletsky A.V."/>
            <person name="Rijpstra W.I.C."/>
            <person name="Sinninghe Damste J.S."/>
            <person name="Mardanov A.V."/>
            <person name="Ravin N.V."/>
            <person name="Dedysh S.N."/>
        </authorList>
    </citation>
    <scope>NUCLEOTIDE SEQUENCE [LARGE SCALE GENOMIC DNA]</scope>
    <source>
        <strain evidence="2">PL17</strain>
    </source>
</reference>
<proteinExistence type="predicted"/>
<organism evidence="1 2">
    <name type="scientific">Frigoriglobus tundricola</name>
    <dbReference type="NCBI Taxonomy" id="2774151"/>
    <lineage>
        <taxon>Bacteria</taxon>
        <taxon>Pseudomonadati</taxon>
        <taxon>Planctomycetota</taxon>
        <taxon>Planctomycetia</taxon>
        <taxon>Gemmatales</taxon>
        <taxon>Gemmataceae</taxon>
        <taxon>Frigoriglobus</taxon>
    </lineage>
</organism>
<name>A0A6M5YJT7_9BACT</name>
<evidence type="ECO:0000313" key="1">
    <source>
        <dbReference type="EMBL" id="QJW94225.1"/>
    </source>
</evidence>
<dbReference type="KEGG" id="ftj:FTUN_1745"/>
<accession>A0A6M5YJT7</accession>
<dbReference type="EMBL" id="CP053452">
    <property type="protein sequence ID" value="QJW94225.1"/>
    <property type="molecule type" value="Genomic_DNA"/>
</dbReference>